<protein>
    <submittedName>
        <fullName evidence="2">Phospholipase D-like domain-containing protein</fullName>
    </submittedName>
</protein>
<comment type="caution">
    <text evidence="2">The sequence shown here is derived from an EMBL/GenBank/DDBJ whole genome shotgun (WGS) entry which is preliminary data.</text>
</comment>
<reference evidence="2" key="1">
    <citation type="submission" date="2023-06" db="EMBL/GenBank/DDBJ databases">
        <title>full genome analysis of Phenantherene degrader P3.</title>
        <authorList>
            <person name="Akbar A."/>
            <person name="Rahmeh R."/>
            <person name="Kishk M."/>
        </authorList>
    </citation>
    <scope>NUCLEOTIDE SEQUENCE</scope>
    <source>
        <strain evidence="2">P3</strain>
    </source>
</reference>
<evidence type="ECO:0000313" key="2">
    <source>
        <dbReference type="EMBL" id="MDM9561782.1"/>
    </source>
</evidence>
<evidence type="ECO:0000313" key="3">
    <source>
        <dbReference type="Proteomes" id="UP001175604"/>
    </source>
</evidence>
<keyword evidence="3" id="KW-1185">Reference proteome</keyword>
<dbReference type="InterPro" id="IPR025202">
    <property type="entry name" value="PLD-like_dom"/>
</dbReference>
<evidence type="ECO:0000259" key="1">
    <source>
        <dbReference type="PROSITE" id="PS50035"/>
    </source>
</evidence>
<dbReference type="PROSITE" id="PS50035">
    <property type="entry name" value="PLD"/>
    <property type="match status" value="1"/>
</dbReference>
<dbReference type="EMBL" id="JAUDJE010000027">
    <property type="protein sequence ID" value="MDM9561782.1"/>
    <property type="molecule type" value="Genomic_DNA"/>
</dbReference>
<dbReference type="Gene3D" id="3.30.870.10">
    <property type="entry name" value="Endonuclease Chain A"/>
    <property type="match status" value="1"/>
</dbReference>
<sequence length="282" mass="30301">MSYSVLHAFDVLAPHAEVSAPLCVAAAQGRLDLPSDVHTICTRAGLPRARAGDIERALSVGRQLGLFGQIGPLSWHSCDNTLASQLAPLLEGARLYRTRVHQDTDLVDVVLTKPPAPSQVSRKLESMLSGGWGFRDTKQLLPAIAGGAHRSLIVMTPFFDGVGAEVVLNLFENTVAPDRCLILRATKEGLPPEGLVKVGAQLIALGVDVVNFRLDRPGSSENETFHAKTVLGDDDAAYVGSSNMNQWSFEHSLELGLYVRGRAAFRIAELLRAIRAVSGSMT</sequence>
<feature type="domain" description="PLD phosphodiesterase" evidence="1">
    <location>
        <begin position="221"/>
        <end position="248"/>
    </location>
</feature>
<dbReference type="Proteomes" id="UP001175604">
    <property type="component" value="Unassembled WGS sequence"/>
</dbReference>
<name>A0ABT7W9C2_9BORD</name>
<proteinExistence type="predicted"/>
<dbReference type="SUPFAM" id="SSF56024">
    <property type="entry name" value="Phospholipase D/nuclease"/>
    <property type="match status" value="1"/>
</dbReference>
<gene>
    <name evidence="2" type="ORF">QUC21_22310</name>
</gene>
<dbReference type="CDD" id="cd00138">
    <property type="entry name" value="PLDc_SF"/>
    <property type="match status" value="1"/>
</dbReference>
<accession>A0ABT7W9C2</accession>
<dbReference type="Pfam" id="PF13091">
    <property type="entry name" value="PLDc_2"/>
    <property type="match status" value="1"/>
</dbReference>
<organism evidence="2 3">
    <name type="scientific">Bordetella petrii</name>
    <dbReference type="NCBI Taxonomy" id="94624"/>
    <lineage>
        <taxon>Bacteria</taxon>
        <taxon>Pseudomonadati</taxon>
        <taxon>Pseudomonadota</taxon>
        <taxon>Betaproteobacteria</taxon>
        <taxon>Burkholderiales</taxon>
        <taxon>Alcaligenaceae</taxon>
        <taxon>Bordetella</taxon>
    </lineage>
</organism>
<dbReference type="InterPro" id="IPR001736">
    <property type="entry name" value="PLipase_D/transphosphatidylase"/>
</dbReference>